<protein>
    <submittedName>
        <fullName evidence="2">DUF3054 domain-containing protein</fullName>
    </submittedName>
</protein>
<feature type="transmembrane region" description="Helical" evidence="1">
    <location>
        <begin position="31"/>
        <end position="49"/>
    </location>
</feature>
<feature type="transmembrane region" description="Helical" evidence="1">
    <location>
        <begin position="88"/>
        <end position="109"/>
    </location>
</feature>
<keyword evidence="1" id="KW-0812">Transmembrane</keyword>
<proteinExistence type="predicted"/>
<name>A0ABR7LWS3_9ACTN</name>
<feature type="transmembrane region" description="Helical" evidence="1">
    <location>
        <begin position="61"/>
        <end position="82"/>
    </location>
</feature>
<dbReference type="Proteomes" id="UP000805614">
    <property type="component" value="Unassembled WGS sequence"/>
</dbReference>
<evidence type="ECO:0000313" key="3">
    <source>
        <dbReference type="Proteomes" id="UP000805614"/>
    </source>
</evidence>
<dbReference type="Pfam" id="PF11255">
    <property type="entry name" value="DUF3054"/>
    <property type="match status" value="1"/>
</dbReference>
<keyword evidence="3" id="KW-1185">Reference proteome</keyword>
<organism evidence="2 3">
    <name type="scientific">Actinomadura alba</name>
    <dbReference type="NCBI Taxonomy" id="406431"/>
    <lineage>
        <taxon>Bacteria</taxon>
        <taxon>Bacillati</taxon>
        <taxon>Actinomycetota</taxon>
        <taxon>Actinomycetes</taxon>
        <taxon>Streptosporangiales</taxon>
        <taxon>Thermomonosporaceae</taxon>
        <taxon>Actinomadura</taxon>
    </lineage>
</organism>
<evidence type="ECO:0000313" key="2">
    <source>
        <dbReference type="EMBL" id="MBC6468957.1"/>
    </source>
</evidence>
<dbReference type="EMBL" id="JABVEC010000022">
    <property type="protein sequence ID" value="MBC6468957.1"/>
    <property type="molecule type" value="Genomic_DNA"/>
</dbReference>
<reference evidence="2 3" key="1">
    <citation type="submission" date="2020-06" db="EMBL/GenBank/DDBJ databases">
        <title>Actinomadura xiongansis sp. nov., isolated from soil of Baiyangdian.</title>
        <authorList>
            <person name="Zhang X."/>
        </authorList>
    </citation>
    <scope>NUCLEOTIDE SEQUENCE [LARGE SCALE GENOMIC DNA]</scope>
    <source>
        <strain evidence="2 3">HBUM206468</strain>
    </source>
</reference>
<dbReference type="InterPro" id="IPR021414">
    <property type="entry name" value="DUF3054"/>
</dbReference>
<keyword evidence="1" id="KW-1133">Transmembrane helix</keyword>
<dbReference type="RefSeq" id="WP_187245994.1">
    <property type="nucleotide sequence ID" value="NZ_BAAAOK010000001.1"/>
</dbReference>
<gene>
    <name evidence="2" type="ORF">HKK74_26190</name>
</gene>
<sequence>MRVMVAAALDLCCVIVFVVIGRSSHDEAGSLAGAATTAWPFLVGMAAGWAASRAWRNPAGLVPVGVAVWLATVALGMVLRAVSGQGTALAFAVVSLIFLGVTMLGWRAVARHLRLFGRTLGTRSTSAR</sequence>
<keyword evidence="1" id="KW-0472">Membrane</keyword>
<accession>A0ABR7LWS3</accession>
<comment type="caution">
    <text evidence="2">The sequence shown here is derived from an EMBL/GenBank/DDBJ whole genome shotgun (WGS) entry which is preliminary data.</text>
</comment>
<evidence type="ECO:0000256" key="1">
    <source>
        <dbReference type="SAM" id="Phobius"/>
    </source>
</evidence>